<dbReference type="InterPro" id="IPR027387">
    <property type="entry name" value="Cytb/b6-like_sf"/>
</dbReference>
<keyword evidence="2" id="KW-0812">Transmembrane</keyword>
<dbReference type="EMBL" id="CP126657">
    <property type="protein sequence ID" value="WJZ97168.1"/>
    <property type="molecule type" value="Genomic_DNA"/>
</dbReference>
<evidence type="ECO:0000256" key="1">
    <source>
        <dbReference type="SAM" id="MobiDB-lite"/>
    </source>
</evidence>
<dbReference type="InterPro" id="IPR016174">
    <property type="entry name" value="Di-haem_cyt_TM"/>
</dbReference>
<keyword evidence="2" id="KW-1133">Transmembrane helix</keyword>
<evidence type="ECO:0000313" key="4">
    <source>
        <dbReference type="EMBL" id="WJZ97168.1"/>
    </source>
</evidence>
<accession>A0ABY9CNQ6</accession>
<keyword evidence="2" id="KW-0472">Membrane</keyword>
<proteinExistence type="predicted"/>
<organism evidence="4 5">
    <name type="scientific">Vitis vinifera</name>
    <name type="common">Grape</name>
    <dbReference type="NCBI Taxonomy" id="29760"/>
    <lineage>
        <taxon>Eukaryota</taxon>
        <taxon>Viridiplantae</taxon>
        <taxon>Streptophyta</taxon>
        <taxon>Embryophyta</taxon>
        <taxon>Tracheophyta</taxon>
        <taxon>Spermatophyta</taxon>
        <taxon>Magnoliopsida</taxon>
        <taxon>eudicotyledons</taxon>
        <taxon>Gunneridae</taxon>
        <taxon>Pentapetalae</taxon>
        <taxon>rosids</taxon>
        <taxon>Vitales</taxon>
        <taxon>Vitaceae</taxon>
        <taxon>Viteae</taxon>
        <taxon>Vitis</taxon>
    </lineage>
</organism>
<dbReference type="PROSITE" id="PS51002">
    <property type="entry name" value="CYTB_NTER"/>
    <property type="match status" value="1"/>
</dbReference>
<protein>
    <recommendedName>
        <fullName evidence="3">Cytochrome b/b6 N-terminal region profile domain-containing protein</fullName>
    </recommendedName>
</protein>
<dbReference type="PANTHER" id="PTHR19271">
    <property type="entry name" value="CYTOCHROME B"/>
    <property type="match status" value="1"/>
</dbReference>
<feature type="domain" description="Cytochrome b/b6 N-terminal region profile" evidence="3">
    <location>
        <begin position="1"/>
        <end position="72"/>
    </location>
</feature>
<reference evidence="4 5" key="1">
    <citation type="journal article" date="2023" name="Hortic Res">
        <title>The complete reference genome for grapevine (Vitis vinifera L.) genetics and breeding.</title>
        <authorList>
            <person name="Shi X."/>
            <person name="Cao S."/>
            <person name="Wang X."/>
            <person name="Huang S."/>
            <person name="Wang Y."/>
            <person name="Liu Z."/>
            <person name="Liu W."/>
            <person name="Leng X."/>
            <person name="Peng Y."/>
            <person name="Wang N."/>
            <person name="Wang Y."/>
            <person name="Ma Z."/>
            <person name="Xu X."/>
            <person name="Zhang F."/>
            <person name="Xue H."/>
            <person name="Zhong H."/>
            <person name="Wang Y."/>
            <person name="Zhang K."/>
            <person name="Velt A."/>
            <person name="Avia K."/>
            <person name="Holtgrawe D."/>
            <person name="Grimplet J."/>
            <person name="Matus J.T."/>
            <person name="Ware D."/>
            <person name="Wu X."/>
            <person name="Wang H."/>
            <person name="Liu C."/>
            <person name="Fang Y."/>
            <person name="Rustenholz C."/>
            <person name="Cheng Z."/>
            <person name="Xiao H."/>
            <person name="Zhou Y."/>
        </authorList>
    </citation>
    <scope>NUCLEOTIDE SEQUENCE [LARGE SCALE GENOMIC DNA]</scope>
    <source>
        <strain evidence="5">cv. Pinot noir / PN40024</strain>
        <tissue evidence="4">Leaf</tissue>
    </source>
</reference>
<evidence type="ECO:0000259" key="3">
    <source>
        <dbReference type="PROSITE" id="PS51002"/>
    </source>
</evidence>
<gene>
    <name evidence="4" type="ORF">VitviT2T_015794</name>
</gene>
<feature type="transmembrane region" description="Helical" evidence="2">
    <location>
        <begin position="35"/>
        <end position="53"/>
    </location>
</feature>
<name>A0ABY9CNQ6_VITVI</name>
<dbReference type="Pfam" id="PF00033">
    <property type="entry name" value="Cytochrome_B"/>
    <property type="match status" value="1"/>
</dbReference>
<dbReference type="SUPFAM" id="SSF81342">
    <property type="entry name" value="Transmembrane di-heme cytochromes"/>
    <property type="match status" value="1"/>
</dbReference>
<keyword evidence="5" id="KW-1185">Reference proteome</keyword>
<dbReference type="PANTHER" id="PTHR19271:SF16">
    <property type="entry name" value="CYTOCHROME B"/>
    <property type="match status" value="1"/>
</dbReference>
<evidence type="ECO:0000256" key="2">
    <source>
        <dbReference type="SAM" id="Phobius"/>
    </source>
</evidence>
<dbReference type="InterPro" id="IPR005797">
    <property type="entry name" value="Cyt_b/b6_N"/>
</dbReference>
<sequence>MTFDYRPTVTEAFASVQYIMTEANFGWLIRSVHRWSASMMVLMMILHVFRVYLTGIGIEAWKRNGKIRELAWTKFPLLVWTTTIESVPLPRLCLIQAFNRKTYNPSHKGKDLITRTRNKEGRRKATPTGKGSLDVSKAEVKANRTYRRKMGEEILLGLEERLLNFYGRMLKRLPEGARLGKDYG</sequence>
<feature type="region of interest" description="Disordered" evidence="1">
    <location>
        <begin position="109"/>
        <end position="133"/>
    </location>
</feature>
<dbReference type="Gene3D" id="1.20.810.10">
    <property type="entry name" value="Cytochrome Bc1 Complex, Chain C"/>
    <property type="match status" value="1"/>
</dbReference>
<feature type="compositionally biased region" description="Basic and acidic residues" evidence="1">
    <location>
        <begin position="109"/>
        <end position="119"/>
    </location>
</feature>
<dbReference type="Proteomes" id="UP001227230">
    <property type="component" value="Chromosome 10"/>
</dbReference>
<evidence type="ECO:0000313" key="5">
    <source>
        <dbReference type="Proteomes" id="UP001227230"/>
    </source>
</evidence>